<keyword evidence="4" id="KW-1185">Reference proteome</keyword>
<proteinExistence type="predicted"/>
<name>A0A0C4DUY2_MAGP6</name>
<evidence type="ECO:0000313" key="2">
    <source>
        <dbReference type="EMBL" id="KLU84741.1"/>
    </source>
</evidence>
<dbReference type="VEuPathDB" id="FungiDB:MAPG_03780"/>
<gene>
    <name evidence="2" type="ORF">MAPG_03780</name>
</gene>
<dbReference type="EnsemblFungi" id="MAPG_03780T0">
    <property type="protein sequence ID" value="MAPG_03780T0"/>
    <property type="gene ID" value="MAPG_03780"/>
</dbReference>
<dbReference type="AlphaFoldDB" id="A0A0C4DUY2"/>
<sequence length="338" mass="36882">MSPPWAEQLQAVLNARKVVFVQSETQGAARVVGEINNESARNGANSHRPDLGVTSGVISRTPPKQHVFTLMKVDIVFLTHVVGLGKEGSMHWKSRDVTLEPRAQLGPSIPPFHELAQASNPWKPTASFHRWLGGGRESNAGLGHHLPFRVGRCPADGSWQMCQKSVRHRATWRRKEYGRNARLRPCLRPRVPHAILVDHSPPPPHEELTAPAASFLVLLFPKQYSPYAPQEHPLGIGWTVCTGEAIGGLADGSTAPDSHSGTSALRLAHPDPGNEHELGETMIDWALVIRYAVAWRDPGNRPGSQLGSQLGKEPGRDTQTSISSRRHLDAKSDGANAT</sequence>
<reference evidence="3" key="4">
    <citation type="journal article" date="2015" name="G3 (Bethesda)">
        <title>Genome sequences of three phytopathogenic species of the Magnaporthaceae family of fungi.</title>
        <authorList>
            <person name="Okagaki L.H."/>
            <person name="Nunes C.C."/>
            <person name="Sailsbery J."/>
            <person name="Clay B."/>
            <person name="Brown D."/>
            <person name="John T."/>
            <person name="Oh Y."/>
            <person name="Young N."/>
            <person name="Fitzgerald M."/>
            <person name="Haas B.J."/>
            <person name="Zeng Q."/>
            <person name="Young S."/>
            <person name="Adiconis X."/>
            <person name="Fan L."/>
            <person name="Levin J.Z."/>
            <person name="Mitchell T.K."/>
            <person name="Okubara P.A."/>
            <person name="Farman M.L."/>
            <person name="Kohn L.M."/>
            <person name="Birren B."/>
            <person name="Ma L.-J."/>
            <person name="Dean R.A."/>
        </authorList>
    </citation>
    <scope>NUCLEOTIDE SEQUENCE</scope>
    <source>
        <strain evidence="3">ATCC 64411 / 73-15</strain>
    </source>
</reference>
<protein>
    <submittedName>
        <fullName evidence="2 3">Uncharacterized protein</fullName>
    </submittedName>
</protein>
<reference evidence="2" key="2">
    <citation type="submission" date="2010-05" db="EMBL/GenBank/DDBJ databases">
        <title>The Genome Sequence of Magnaporthe poae strain ATCC 64411.</title>
        <authorList>
            <consortium name="The Broad Institute Genome Sequencing Platform"/>
            <consortium name="Broad Institute Genome Sequencing Center for Infectious Disease"/>
            <person name="Ma L.-J."/>
            <person name="Dead R."/>
            <person name="Young S."/>
            <person name="Zeng Q."/>
            <person name="Koehrsen M."/>
            <person name="Alvarado L."/>
            <person name="Berlin A."/>
            <person name="Chapman S.B."/>
            <person name="Chen Z."/>
            <person name="Freedman E."/>
            <person name="Gellesch M."/>
            <person name="Goldberg J."/>
            <person name="Griggs A."/>
            <person name="Gujja S."/>
            <person name="Heilman E.R."/>
            <person name="Heiman D."/>
            <person name="Hepburn T."/>
            <person name="Howarth C."/>
            <person name="Jen D."/>
            <person name="Larson L."/>
            <person name="Mehta T."/>
            <person name="Neiman D."/>
            <person name="Pearson M."/>
            <person name="Roberts A."/>
            <person name="Saif S."/>
            <person name="Shea T."/>
            <person name="Shenoy N."/>
            <person name="Sisk P."/>
            <person name="Stolte C."/>
            <person name="Sykes S."/>
            <person name="Walk T."/>
            <person name="White J."/>
            <person name="Yandava C."/>
            <person name="Haas B."/>
            <person name="Nusbaum C."/>
            <person name="Birren B."/>
        </authorList>
    </citation>
    <scope>NUCLEOTIDE SEQUENCE</scope>
    <source>
        <strain evidence="2">ATCC 64411</strain>
    </source>
</reference>
<dbReference type="EMBL" id="GL876968">
    <property type="protein sequence ID" value="KLU84741.1"/>
    <property type="molecule type" value="Genomic_DNA"/>
</dbReference>
<evidence type="ECO:0000313" key="4">
    <source>
        <dbReference type="Proteomes" id="UP000011715"/>
    </source>
</evidence>
<feature type="region of interest" description="Disordered" evidence="1">
    <location>
        <begin position="300"/>
        <end position="338"/>
    </location>
</feature>
<reference evidence="3" key="5">
    <citation type="submission" date="2015-06" db="UniProtKB">
        <authorList>
            <consortium name="EnsemblFungi"/>
        </authorList>
    </citation>
    <scope>IDENTIFICATION</scope>
    <source>
        <strain evidence="3">ATCC 64411</strain>
    </source>
</reference>
<dbReference type="EMBL" id="ADBL01000897">
    <property type="status" value="NOT_ANNOTATED_CDS"/>
    <property type="molecule type" value="Genomic_DNA"/>
</dbReference>
<evidence type="ECO:0000313" key="3">
    <source>
        <dbReference type="EnsemblFungi" id="MAPG_03780T0"/>
    </source>
</evidence>
<dbReference type="Proteomes" id="UP000011715">
    <property type="component" value="Unassembled WGS sequence"/>
</dbReference>
<organism evidence="3 4">
    <name type="scientific">Magnaporthiopsis poae (strain ATCC 64411 / 73-15)</name>
    <name type="common">Kentucky bluegrass fungus</name>
    <name type="synonym">Magnaporthe poae</name>
    <dbReference type="NCBI Taxonomy" id="644358"/>
    <lineage>
        <taxon>Eukaryota</taxon>
        <taxon>Fungi</taxon>
        <taxon>Dikarya</taxon>
        <taxon>Ascomycota</taxon>
        <taxon>Pezizomycotina</taxon>
        <taxon>Sordariomycetes</taxon>
        <taxon>Sordariomycetidae</taxon>
        <taxon>Magnaporthales</taxon>
        <taxon>Magnaporthaceae</taxon>
        <taxon>Magnaporthiopsis</taxon>
    </lineage>
</organism>
<reference evidence="2" key="3">
    <citation type="submission" date="2011-03" db="EMBL/GenBank/DDBJ databases">
        <title>Annotation of Magnaporthe poae ATCC 64411.</title>
        <authorList>
            <person name="Ma L.-J."/>
            <person name="Dead R."/>
            <person name="Young S.K."/>
            <person name="Zeng Q."/>
            <person name="Gargeya S."/>
            <person name="Fitzgerald M."/>
            <person name="Haas B."/>
            <person name="Abouelleil A."/>
            <person name="Alvarado L."/>
            <person name="Arachchi H.M."/>
            <person name="Berlin A."/>
            <person name="Brown A."/>
            <person name="Chapman S.B."/>
            <person name="Chen Z."/>
            <person name="Dunbar C."/>
            <person name="Freedman E."/>
            <person name="Gearin G."/>
            <person name="Gellesch M."/>
            <person name="Goldberg J."/>
            <person name="Griggs A."/>
            <person name="Gujja S."/>
            <person name="Heiman D."/>
            <person name="Howarth C."/>
            <person name="Larson L."/>
            <person name="Lui A."/>
            <person name="MacDonald P.J.P."/>
            <person name="Mehta T."/>
            <person name="Montmayeur A."/>
            <person name="Murphy C."/>
            <person name="Neiman D."/>
            <person name="Pearson M."/>
            <person name="Priest M."/>
            <person name="Roberts A."/>
            <person name="Saif S."/>
            <person name="Shea T."/>
            <person name="Shenoy N."/>
            <person name="Sisk P."/>
            <person name="Stolte C."/>
            <person name="Sykes S."/>
            <person name="Yandava C."/>
            <person name="Wortman J."/>
            <person name="Nusbaum C."/>
            <person name="Birren B."/>
        </authorList>
    </citation>
    <scope>NUCLEOTIDE SEQUENCE</scope>
    <source>
        <strain evidence="2">ATCC 64411</strain>
    </source>
</reference>
<reference evidence="4" key="1">
    <citation type="submission" date="2010-05" db="EMBL/GenBank/DDBJ databases">
        <title>The genome sequence of Magnaporthe poae strain ATCC 64411.</title>
        <authorList>
            <person name="Ma L.-J."/>
            <person name="Dead R."/>
            <person name="Young S."/>
            <person name="Zeng Q."/>
            <person name="Koehrsen M."/>
            <person name="Alvarado L."/>
            <person name="Berlin A."/>
            <person name="Chapman S.B."/>
            <person name="Chen Z."/>
            <person name="Freedman E."/>
            <person name="Gellesch M."/>
            <person name="Goldberg J."/>
            <person name="Griggs A."/>
            <person name="Gujja S."/>
            <person name="Heilman E.R."/>
            <person name="Heiman D."/>
            <person name="Hepburn T."/>
            <person name="Howarth C."/>
            <person name="Jen D."/>
            <person name="Larson L."/>
            <person name="Mehta T."/>
            <person name="Neiman D."/>
            <person name="Pearson M."/>
            <person name="Roberts A."/>
            <person name="Saif S."/>
            <person name="Shea T."/>
            <person name="Shenoy N."/>
            <person name="Sisk P."/>
            <person name="Stolte C."/>
            <person name="Sykes S."/>
            <person name="Walk T."/>
            <person name="White J."/>
            <person name="Yandava C."/>
            <person name="Haas B."/>
            <person name="Nusbaum C."/>
            <person name="Birren B."/>
        </authorList>
    </citation>
    <scope>NUCLEOTIDE SEQUENCE [LARGE SCALE GENOMIC DNA]</scope>
    <source>
        <strain evidence="4">ATCC 64411 / 73-15</strain>
    </source>
</reference>
<accession>A0A0C4DUY2</accession>
<evidence type="ECO:0000256" key="1">
    <source>
        <dbReference type="SAM" id="MobiDB-lite"/>
    </source>
</evidence>